<comment type="caution">
    <text evidence="1">The sequence shown here is derived from an EMBL/GenBank/DDBJ whole genome shotgun (WGS) entry which is preliminary data.</text>
</comment>
<reference evidence="1 2" key="1">
    <citation type="submission" date="2019-08" db="EMBL/GenBank/DDBJ databases">
        <title>Whole genome of Aphis craccivora.</title>
        <authorList>
            <person name="Voronova N.V."/>
            <person name="Shulinski R.S."/>
            <person name="Bandarenka Y.V."/>
            <person name="Zhorov D.G."/>
            <person name="Warner D."/>
        </authorList>
    </citation>
    <scope>NUCLEOTIDE SEQUENCE [LARGE SCALE GENOMIC DNA]</scope>
    <source>
        <strain evidence="1">180601</strain>
        <tissue evidence="1">Whole Body</tissue>
    </source>
</reference>
<evidence type="ECO:0000313" key="2">
    <source>
        <dbReference type="Proteomes" id="UP000478052"/>
    </source>
</evidence>
<name>A0A6G0ZM93_APHCR</name>
<dbReference type="Proteomes" id="UP000478052">
    <property type="component" value="Unassembled WGS sequence"/>
</dbReference>
<organism evidence="1 2">
    <name type="scientific">Aphis craccivora</name>
    <name type="common">Cowpea aphid</name>
    <dbReference type="NCBI Taxonomy" id="307492"/>
    <lineage>
        <taxon>Eukaryota</taxon>
        <taxon>Metazoa</taxon>
        <taxon>Ecdysozoa</taxon>
        <taxon>Arthropoda</taxon>
        <taxon>Hexapoda</taxon>
        <taxon>Insecta</taxon>
        <taxon>Pterygota</taxon>
        <taxon>Neoptera</taxon>
        <taxon>Paraneoptera</taxon>
        <taxon>Hemiptera</taxon>
        <taxon>Sternorrhyncha</taxon>
        <taxon>Aphidomorpha</taxon>
        <taxon>Aphidoidea</taxon>
        <taxon>Aphididae</taxon>
        <taxon>Aphidini</taxon>
        <taxon>Aphis</taxon>
        <taxon>Aphis</taxon>
    </lineage>
</organism>
<keyword evidence="2" id="KW-1185">Reference proteome</keyword>
<proteinExistence type="predicted"/>
<evidence type="ECO:0000313" key="1">
    <source>
        <dbReference type="EMBL" id="KAF0772462.1"/>
    </source>
</evidence>
<sequence length="100" mass="10383">MKKAKANSSVGCADGFGCPSSPIFLVPDTISSILTNNMAVSIAVLSFILDSSPVSPLIPQYSLPLIACLALNDVIVLMVLTPQFCNRVRGITSNASATAL</sequence>
<protein>
    <submittedName>
        <fullName evidence="1">Uncharacterized protein</fullName>
    </submittedName>
</protein>
<dbReference type="EMBL" id="VUJU01000172">
    <property type="protein sequence ID" value="KAF0772462.1"/>
    <property type="molecule type" value="Genomic_DNA"/>
</dbReference>
<accession>A0A6G0ZM93</accession>
<dbReference type="AlphaFoldDB" id="A0A6G0ZM93"/>
<gene>
    <name evidence="1" type="ORF">FWK35_00001201</name>
</gene>